<accession>A0A058ZXY4</accession>
<evidence type="ECO:0000313" key="1">
    <source>
        <dbReference type="EMBL" id="KCW46623.1"/>
    </source>
</evidence>
<gene>
    <name evidence="1" type="ORF">EUGRSUZ_K00433</name>
</gene>
<reference evidence="1" key="1">
    <citation type="submission" date="2013-07" db="EMBL/GenBank/DDBJ databases">
        <title>The genome of Eucalyptus grandis.</title>
        <authorList>
            <person name="Schmutz J."/>
            <person name="Hayes R."/>
            <person name="Myburg A."/>
            <person name="Tuskan G."/>
            <person name="Grattapaglia D."/>
            <person name="Rokhsar D.S."/>
        </authorList>
    </citation>
    <scope>NUCLEOTIDE SEQUENCE</scope>
    <source>
        <tissue evidence="1">Leaf extractions</tissue>
    </source>
</reference>
<name>A0A058ZXY4_EUCGR</name>
<dbReference type="InParanoid" id="A0A058ZXY4"/>
<organism evidence="1">
    <name type="scientific">Eucalyptus grandis</name>
    <name type="common">Flooded gum</name>
    <dbReference type="NCBI Taxonomy" id="71139"/>
    <lineage>
        <taxon>Eukaryota</taxon>
        <taxon>Viridiplantae</taxon>
        <taxon>Streptophyta</taxon>
        <taxon>Embryophyta</taxon>
        <taxon>Tracheophyta</taxon>
        <taxon>Spermatophyta</taxon>
        <taxon>Magnoliopsida</taxon>
        <taxon>eudicotyledons</taxon>
        <taxon>Gunneridae</taxon>
        <taxon>Pentapetalae</taxon>
        <taxon>rosids</taxon>
        <taxon>malvids</taxon>
        <taxon>Myrtales</taxon>
        <taxon>Myrtaceae</taxon>
        <taxon>Myrtoideae</taxon>
        <taxon>Eucalypteae</taxon>
        <taxon>Eucalyptus</taxon>
    </lineage>
</organism>
<proteinExistence type="predicted"/>
<protein>
    <submittedName>
        <fullName evidence="1">Uncharacterized protein</fullName>
    </submittedName>
</protein>
<dbReference type="EMBL" id="KK198763">
    <property type="protein sequence ID" value="KCW46623.1"/>
    <property type="molecule type" value="Genomic_DNA"/>
</dbReference>
<dbReference type="Gramene" id="KCW46623">
    <property type="protein sequence ID" value="KCW46623"/>
    <property type="gene ID" value="EUGRSUZ_K00433"/>
</dbReference>
<dbReference type="AlphaFoldDB" id="A0A058ZXY4"/>
<sequence length="87" mass="10414">MVWPHGTFYHFRKEFDTSRDYRCLRHHVMILHPIKHLSPVIKQSTSYALHVHVHRAASNTDIRSESRLYNPALQLQPQRLQLQLRTC</sequence>